<comment type="similarity">
    <text evidence="2">Belongs to the AccD/PCCB family.</text>
</comment>
<evidence type="ECO:0000256" key="7">
    <source>
        <dbReference type="ARBA" id="ARBA00048208"/>
    </source>
</evidence>
<evidence type="ECO:0000256" key="8">
    <source>
        <dbReference type="ARBA" id="ARBA00049495"/>
    </source>
</evidence>
<dbReference type="InterPro" id="IPR029045">
    <property type="entry name" value="ClpP/crotonase-like_dom_sf"/>
</dbReference>
<dbReference type="InterPro" id="IPR034733">
    <property type="entry name" value="AcCoA_carboxyl_beta"/>
</dbReference>
<evidence type="ECO:0000259" key="9">
    <source>
        <dbReference type="PROSITE" id="PS50980"/>
    </source>
</evidence>
<organism evidence="11 12">
    <name type="scientific">Rhizopus oryzae</name>
    <name type="common">Mucormycosis agent</name>
    <name type="synonym">Rhizopus arrhizus var. delemar</name>
    <dbReference type="NCBI Taxonomy" id="64495"/>
    <lineage>
        <taxon>Eukaryota</taxon>
        <taxon>Fungi</taxon>
        <taxon>Fungi incertae sedis</taxon>
        <taxon>Mucoromycota</taxon>
        <taxon>Mucoromycotina</taxon>
        <taxon>Mucoromycetes</taxon>
        <taxon>Mucorales</taxon>
        <taxon>Mucorineae</taxon>
        <taxon>Rhizopodaceae</taxon>
        <taxon>Rhizopus</taxon>
    </lineage>
</organism>
<dbReference type="InterPro" id="IPR011762">
    <property type="entry name" value="COA_CT_N"/>
</dbReference>
<feature type="domain" description="CoA carboxyltransferase C-terminal" evidence="10">
    <location>
        <begin position="286"/>
        <end position="524"/>
    </location>
</feature>
<dbReference type="Gene3D" id="3.90.226.10">
    <property type="entry name" value="2-enoyl-CoA Hydratase, Chain A, domain 1"/>
    <property type="match status" value="2"/>
</dbReference>
<gene>
    <name evidence="11" type="ORF">G6F64_000695</name>
</gene>
<accession>A0A9P6XJK9</accession>
<proteinExistence type="inferred from homology"/>
<dbReference type="PANTHER" id="PTHR43842">
    <property type="entry name" value="PROPIONYL-COA CARBOXYLASE BETA CHAIN"/>
    <property type="match status" value="1"/>
</dbReference>
<keyword evidence="12" id="KW-1185">Reference proteome</keyword>
<protein>
    <recommendedName>
        <fullName evidence="5">Propionyl-CoA carboxylase beta chain, mitochondrial</fullName>
        <ecNumber evidence="3">6.4.1.3</ecNumber>
    </recommendedName>
    <alternativeName>
        <fullName evidence="6">Propanoyl-CoA:carbon dioxide ligase subunit beta</fullName>
    </alternativeName>
</protein>
<evidence type="ECO:0000313" key="12">
    <source>
        <dbReference type="Proteomes" id="UP000716291"/>
    </source>
</evidence>
<feature type="domain" description="CoA carboxyltransferase N-terminal" evidence="9">
    <location>
        <begin position="26"/>
        <end position="282"/>
    </location>
</feature>
<dbReference type="Proteomes" id="UP000716291">
    <property type="component" value="Unassembled WGS sequence"/>
</dbReference>
<dbReference type="PROSITE" id="PS50980">
    <property type="entry name" value="COA_CT_NTER"/>
    <property type="match status" value="1"/>
</dbReference>
<dbReference type="AlphaFoldDB" id="A0A9P6XJK9"/>
<comment type="catalytic activity">
    <reaction evidence="8">
        <text>propanoyl-CoA + hydrogencarbonate + ATP = (S)-methylmalonyl-CoA + ADP + phosphate + H(+)</text>
        <dbReference type="Rhea" id="RHEA:23720"/>
        <dbReference type="ChEBI" id="CHEBI:15378"/>
        <dbReference type="ChEBI" id="CHEBI:17544"/>
        <dbReference type="ChEBI" id="CHEBI:30616"/>
        <dbReference type="ChEBI" id="CHEBI:43474"/>
        <dbReference type="ChEBI" id="CHEBI:57327"/>
        <dbReference type="ChEBI" id="CHEBI:57392"/>
        <dbReference type="ChEBI" id="CHEBI:456216"/>
        <dbReference type="EC" id="6.4.1.3"/>
    </reaction>
    <physiologicalReaction direction="left-to-right" evidence="8">
        <dbReference type="Rhea" id="RHEA:23721"/>
    </physiologicalReaction>
</comment>
<dbReference type="EMBL" id="JAANQT010000045">
    <property type="protein sequence ID" value="KAG1315401.1"/>
    <property type="molecule type" value="Genomic_DNA"/>
</dbReference>
<dbReference type="PROSITE" id="PS50989">
    <property type="entry name" value="COA_CT_CTER"/>
    <property type="match status" value="1"/>
</dbReference>
<dbReference type="PANTHER" id="PTHR43842:SF2">
    <property type="entry name" value="PROPIONYL-COA CARBOXYLASE BETA CHAIN, MITOCHONDRIAL"/>
    <property type="match status" value="1"/>
</dbReference>
<evidence type="ECO:0000256" key="6">
    <source>
        <dbReference type="ARBA" id="ARBA00042797"/>
    </source>
</evidence>
<reference evidence="11" key="1">
    <citation type="journal article" date="2020" name="Microb. Genom.">
        <title>Genetic diversity of clinical and environmental Mucorales isolates obtained from an investigation of mucormycosis cases among solid organ transplant recipients.</title>
        <authorList>
            <person name="Nguyen M.H."/>
            <person name="Kaul D."/>
            <person name="Muto C."/>
            <person name="Cheng S.J."/>
            <person name="Richter R.A."/>
            <person name="Bruno V.M."/>
            <person name="Liu G."/>
            <person name="Beyhan S."/>
            <person name="Sundermann A.J."/>
            <person name="Mounaud S."/>
            <person name="Pasculle A.W."/>
            <person name="Nierman W.C."/>
            <person name="Driscoll E."/>
            <person name="Cumbie R."/>
            <person name="Clancy C.J."/>
            <person name="Dupont C.L."/>
        </authorList>
    </citation>
    <scope>NUCLEOTIDE SEQUENCE</scope>
    <source>
        <strain evidence="11">GL11</strain>
    </source>
</reference>
<dbReference type="SUPFAM" id="SSF52096">
    <property type="entry name" value="ClpP/crotonase"/>
    <property type="match status" value="2"/>
</dbReference>
<dbReference type="Pfam" id="PF01039">
    <property type="entry name" value="Carboxyl_trans"/>
    <property type="match status" value="1"/>
</dbReference>
<comment type="pathway">
    <text evidence="1">Metabolic intermediate metabolism; propanoyl-CoA degradation; succinyl-CoA from propanoyl-CoA: step 1/3.</text>
</comment>
<evidence type="ECO:0000256" key="2">
    <source>
        <dbReference type="ARBA" id="ARBA00006102"/>
    </source>
</evidence>
<dbReference type="GO" id="GO:0005739">
    <property type="term" value="C:mitochondrion"/>
    <property type="evidence" value="ECO:0007669"/>
    <property type="project" value="TreeGrafter"/>
</dbReference>
<dbReference type="InterPro" id="IPR051047">
    <property type="entry name" value="AccD/PCCB"/>
</dbReference>
<dbReference type="FunFam" id="3.90.226.10:FF:000016">
    <property type="entry name" value="Propionyl-CoA carboxylase, beta subunit"/>
    <property type="match status" value="1"/>
</dbReference>
<evidence type="ECO:0000256" key="3">
    <source>
        <dbReference type="ARBA" id="ARBA00013050"/>
    </source>
</evidence>
<dbReference type="GO" id="GO:0009062">
    <property type="term" value="P:fatty acid catabolic process"/>
    <property type="evidence" value="ECO:0007669"/>
    <property type="project" value="UniProtKB-ARBA"/>
</dbReference>
<dbReference type="GO" id="GO:0004658">
    <property type="term" value="F:propionyl-CoA carboxylase activity"/>
    <property type="evidence" value="ECO:0007669"/>
    <property type="project" value="UniProtKB-EC"/>
</dbReference>
<evidence type="ECO:0000256" key="5">
    <source>
        <dbReference type="ARBA" id="ARBA00041138"/>
    </source>
</evidence>
<dbReference type="EC" id="6.4.1.3" evidence="3"/>
<evidence type="ECO:0000256" key="1">
    <source>
        <dbReference type="ARBA" id="ARBA00005060"/>
    </source>
</evidence>
<sequence>MSLFFKLRPTLTPYCLLRSTELRNKAYSTVTVIHEKRKQALEGGGKAREESQHKKGKLTARERLNLLLDKNSFREYDTFIEHDCADFNMDQHKVPGDGVVTGYGTIYGRRVFVYSQDFTVLGGSLSRTNANKILKVMDQAMLVGAPIIGLQDSGGARIQEGVDSLAGYADIFQKNVLASGVVPQISLIMGPCAGGAVYSPALTDFTFMVQDTSYMFVTGPEVVKAVTGERVTQDDLGGCIKHKKKSCLPHGGFVNFIVALGCVRDFLTYLPSSNHARVPQIECDDPIDRQDTALDTMIPSDSNIAYDMKEVISRIVDSHSFYELSAHFAGNVLVGLARLNGQSVGIVANQPLVSSGALDIDASVKAARFIRFCDAFNIPLITLVDVPGFMPGMNQEHGGVIRHGAKLLYAYCEATVPKLTVITRKAYGGAYIVMSSKHLRGDYNIAWPSAEIAVMGASGAVEIIFKNHKDKALMRKEYKEKFATPLFAAKKGYLDDIISPRETRTRLIEQLDLLKDKLLKNPVKKHGSIPL</sequence>
<name>A0A9P6XJK9_RHIOR</name>
<comment type="caution">
    <text evidence="11">The sequence shown here is derived from an EMBL/GenBank/DDBJ whole genome shotgun (WGS) entry which is preliminary data.</text>
</comment>
<evidence type="ECO:0000256" key="4">
    <source>
        <dbReference type="ARBA" id="ARBA00038567"/>
    </source>
</evidence>
<evidence type="ECO:0000259" key="10">
    <source>
        <dbReference type="PROSITE" id="PS50989"/>
    </source>
</evidence>
<dbReference type="InterPro" id="IPR011763">
    <property type="entry name" value="COA_CT_C"/>
</dbReference>
<comment type="subunit">
    <text evidence="4">The holoenzyme is a dodecamer composed of 6 PCCA/alpha subunits and 6 PCCB/beta subunits.</text>
</comment>
<dbReference type="FunFam" id="3.90.226.10:FF:000017">
    <property type="entry name" value="Propionyl-CoA carboxylase subunit beta 5"/>
    <property type="match status" value="1"/>
</dbReference>
<comment type="catalytic activity">
    <reaction evidence="7">
        <text>butanoyl-CoA + hydrogencarbonate + ATP = (2S)-ethylmalonyl-CoA + ADP + phosphate + H(+)</text>
        <dbReference type="Rhea" id="RHEA:59520"/>
        <dbReference type="ChEBI" id="CHEBI:15378"/>
        <dbReference type="ChEBI" id="CHEBI:17544"/>
        <dbReference type="ChEBI" id="CHEBI:30616"/>
        <dbReference type="ChEBI" id="CHEBI:43474"/>
        <dbReference type="ChEBI" id="CHEBI:57371"/>
        <dbReference type="ChEBI" id="CHEBI:60909"/>
        <dbReference type="ChEBI" id="CHEBI:456216"/>
    </reaction>
    <physiologicalReaction direction="left-to-right" evidence="7">
        <dbReference type="Rhea" id="RHEA:59521"/>
    </physiologicalReaction>
</comment>
<evidence type="ECO:0000313" key="11">
    <source>
        <dbReference type="EMBL" id="KAG1315401.1"/>
    </source>
</evidence>